<dbReference type="GO" id="GO:0006166">
    <property type="term" value="P:purine ribonucleoside salvage"/>
    <property type="evidence" value="ECO:0007669"/>
    <property type="project" value="TreeGrafter"/>
</dbReference>
<keyword evidence="12" id="KW-1185">Reference proteome</keyword>
<dbReference type="AlphaFoldDB" id="A0A377GYQ6"/>
<proteinExistence type="inferred from homology"/>
<evidence type="ECO:0000256" key="6">
    <source>
        <dbReference type="ARBA" id="ARBA00023235"/>
    </source>
</evidence>
<dbReference type="InterPro" id="IPR005846">
    <property type="entry name" value="A-D-PHexomutase_a/b/a-III"/>
</dbReference>
<evidence type="ECO:0000313" key="12">
    <source>
        <dbReference type="Proteomes" id="UP000255328"/>
    </source>
</evidence>
<protein>
    <submittedName>
        <fullName evidence="11">Phosphoglucomutase</fullName>
        <ecNumber evidence="11">5.4.2.2</ecNumber>
    </submittedName>
</protein>
<dbReference type="EC" id="5.4.2.2" evidence="11"/>
<dbReference type="RefSeq" id="WP_115270181.1">
    <property type="nucleotide sequence ID" value="NZ_UGGU01000003.1"/>
</dbReference>
<evidence type="ECO:0000256" key="4">
    <source>
        <dbReference type="ARBA" id="ARBA00022723"/>
    </source>
</evidence>
<evidence type="ECO:0000256" key="7">
    <source>
        <dbReference type="RuleBase" id="RU004326"/>
    </source>
</evidence>
<dbReference type="GO" id="GO:0000287">
    <property type="term" value="F:magnesium ion binding"/>
    <property type="evidence" value="ECO:0007669"/>
    <property type="project" value="InterPro"/>
</dbReference>
<dbReference type="SUPFAM" id="SSF55957">
    <property type="entry name" value="Phosphoglucomutase, C-terminal domain"/>
    <property type="match status" value="1"/>
</dbReference>
<dbReference type="CDD" id="cd05799">
    <property type="entry name" value="PGM2"/>
    <property type="match status" value="1"/>
</dbReference>
<accession>A0A377GYQ6</accession>
<evidence type="ECO:0000259" key="8">
    <source>
        <dbReference type="Pfam" id="PF02878"/>
    </source>
</evidence>
<dbReference type="PRINTS" id="PR00509">
    <property type="entry name" value="PGMPMM"/>
</dbReference>
<dbReference type="Gene3D" id="3.30.310.50">
    <property type="entry name" value="Alpha-D-phosphohexomutase, C-terminal domain"/>
    <property type="match status" value="1"/>
</dbReference>
<dbReference type="Proteomes" id="UP000255328">
    <property type="component" value="Unassembled WGS sequence"/>
</dbReference>
<comment type="cofactor">
    <cofactor evidence="1">
        <name>Mg(2+)</name>
        <dbReference type="ChEBI" id="CHEBI:18420"/>
    </cofactor>
</comment>
<dbReference type="InterPro" id="IPR005844">
    <property type="entry name" value="A-D-PHexomutase_a/b/a-I"/>
</dbReference>
<name>A0A377GYQ6_9FUSO</name>
<dbReference type="Pfam" id="PF02878">
    <property type="entry name" value="PGM_PMM_I"/>
    <property type="match status" value="1"/>
</dbReference>
<keyword evidence="3" id="KW-0597">Phosphoprotein</keyword>
<feature type="domain" description="Alpha-D-phosphohexomutase alpha/beta/alpha" evidence="9">
    <location>
        <begin position="213"/>
        <end position="318"/>
    </location>
</feature>
<dbReference type="InterPro" id="IPR005841">
    <property type="entry name" value="Alpha-D-phosphohexomutase_SF"/>
</dbReference>
<feature type="domain" description="Alpha-D-phosphohexomutase alpha/beta/alpha" evidence="10">
    <location>
        <begin position="327"/>
        <end position="451"/>
    </location>
</feature>
<dbReference type="PANTHER" id="PTHR45745:SF1">
    <property type="entry name" value="PHOSPHOGLUCOMUTASE 2B-RELATED"/>
    <property type="match status" value="1"/>
</dbReference>
<evidence type="ECO:0000256" key="3">
    <source>
        <dbReference type="ARBA" id="ARBA00022553"/>
    </source>
</evidence>
<evidence type="ECO:0000259" key="10">
    <source>
        <dbReference type="Pfam" id="PF02880"/>
    </source>
</evidence>
<feature type="domain" description="Alpha-D-phosphohexomutase alpha/beta/alpha" evidence="8">
    <location>
        <begin position="45"/>
        <end position="182"/>
    </location>
</feature>
<keyword evidence="6 11" id="KW-0413">Isomerase</keyword>
<comment type="similarity">
    <text evidence="2 7">Belongs to the phosphohexose mutase family.</text>
</comment>
<dbReference type="GO" id="GO:0008973">
    <property type="term" value="F:phosphopentomutase activity"/>
    <property type="evidence" value="ECO:0007669"/>
    <property type="project" value="TreeGrafter"/>
</dbReference>
<dbReference type="InterPro" id="IPR016055">
    <property type="entry name" value="A-D-PHexomutase_a/b/a-I/II/III"/>
</dbReference>
<keyword evidence="5 7" id="KW-0460">Magnesium</keyword>
<dbReference type="Gene3D" id="3.40.120.10">
    <property type="entry name" value="Alpha-D-Glucose-1,6-Bisphosphate, subunit A, domain 3"/>
    <property type="match status" value="3"/>
</dbReference>
<dbReference type="OrthoDB" id="9806956at2"/>
<evidence type="ECO:0000259" key="9">
    <source>
        <dbReference type="Pfam" id="PF02879"/>
    </source>
</evidence>
<dbReference type="InterPro" id="IPR036900">
    <property type="entry name" value="A-D-PHexomutase_C_sf"/>
</dbReference>
<dbReference type="GO" id="GO:0005975">
    <property type="term" value="P:carbohydrate metabolic process"/>
    <property type="evidence" value="ECO:0007669"/>
    <property type="project" value="InterPro"/>
</dbReference>
<organism evidence="11 12">
    <name type="scientific">Fusobacterium necrogenes</name>
    <dbReference type="NCBI Taxonomy" id="858"/>
    <lineage>
        <taxon>Bacteria</taxon>
        <taxon>Fusobacteriati</taxon>
        <taxon>Fusobacteriota</taxon>
        <taxon>Fusobacteriia</taxon>
        <taxon>Fusobacteriales</taxon>
        <taxon>Fusobacteriaceae</taxon>
        <taxon>Fusobacterium</taxon>
    </lineage>
</organism>
<dbReference type="PROSITE" id="PS00710">
    <property type="entry name" value="PGM_PMM"/>
    <property type="match status" value="1"/>
</dbReference>
<evidence type="ECO:0000313" key="11">
    <source>
        <dbReference type="EMBL" id="STO31671.1"/>
    </source>
</evidence>
<sequence>MGKNYLDYYKMWLESKNITEKDRKELLEIRDDDKEIENRFYTDLSFGTAGMRGVRGVGRNRINNYNIRKATQGLANYILATTGEEGAKRGVAIAYDCRIGSTEYALNTALVLAGNGIKAYLFESLRSTPELSFATRELKAQAGVMVTASHNPQEYNGYKVYWEDGAQIVEPQASGVVNAVNSVDIFNDIKMISEEEAKAKGLLEYIGKAVDDRFIEEVEKQAINTDLPNKKDFKIVYSPLHGTGRVAVQRVLKEMGYESVYTVPEQEMPDGMFPTCSYANPEDKSVFKLSTELADKIGANICLANDPDADRTGIAIKDDNENWYYPNGNQLGILLMNYLLEMNKNLPANGAVISTIVSTPMLDVIAKDKNVKLYRTLTGFKYIGEKIRQFENKELDGTYLFGFEESIGYLVGTHVRDKDAVVSSLLITEMACYYDSIGSTLYKELNKLYEKYGWYKEETVSITKTGKSGLEEIGKIMKNMREKEHTVICGEKVVVCRDYKLQVEKDCVTGETRKIDLPKSDVIQFVLEDKTYITVRPSGTEPKIKYYLCVVASGDKEADEKLAYVKAEFLKYVDAL</sequence>
<keyword evidence="4 7" id="KW-0479">Metal-binding</keyword>
<reference evidence="11 12" key="1">
    <citation type="submission" date="2018-06" db="EMBL/GenBank/DDBJ databases">
        <authorList>
            <consortium name="Pathogen Informatics"/>
            <person name="Doyle S."/>
        </authorList>
    </citation>
    <scope>NUCLEOTIDE SEQUENCE [LARGE SCALE GENOMIC DNA]</scope>
    <source>
        <strain evidence="11 12">NCTC10723</strain>
    </source>
</reference>
<dbReference type="SUPFAM" id="SSF53738">
    <property type="entry name" value="Phosphoglucomutase, first 3 domains"/>
    <property type="match status" value="3"/>
</dbReference>
<dbReference type="PANTHER" id="PTHR45745">
    <property type="entry name" value="PHOSPHOMANNOMUTASE 45A"/>
    <property type="match status" value="1"/>
</dbReference>
<dbReference type="GO" id="GO:0004614">
    <property type="term" value="F:phosphoglucomutase activity"/>
    <property type="evidence" value="ECO:0007669"/>
    <property type="project" value="UniProtKB-EC"/>
</dbReference>
<dbReference type="Pfam" id="PF02880">
    <property type="entry name" value="PGM_PMM_III"/>
    <property type="match status" value="1"/>
</dbReference>
<evidence type="ECO:0000256" key="5">
    <source>
        <dbReference type="ARBA" id="ARBA00022842"/>
    </source>
</evidence>
<dbReference type="InterPro" id="IPR016066">
    <property type="entry name" value="A-D-PHexomutase_CS"/>
</dbReference>
<dbReference type="EMBL" id="UGGU01000003">
    <property type="protein sequence ID" value="STO31671.1"/>
    <property type="molecule type" value="Genomic_DNA"/>
</dbReference>
<gene>
    <name evidence="11" type="primary">pgcA_2</name>
    <name evidence="11" type="ORF">NCTC10723_01128</name>
</gene>
<evidence type="ECO:0000256" key="1">
    <source>
        <dbReference type="ARBA" id="ARBA00001946"/>
    </source>
</evidence>
<dbReference type="InterPro" id="IPR005845">
    <property type="entry name" value="A-D-PHexomutase_a/b/a-II"/>
</dbReference>
<evidence type="ECO:0000256" key="2">
    <source>
        <dbReference type="ARBA" id="ARBA00010231"/>
    </source>
</evidence>
<dbReference type="Pfam" id="PF02879">
    <property type="entry name" value="PGM_PMM_II"/>
    <property type="match status" value="1"/>
</dbReference>